<dbReference type="GO" id="GO:0043171">
    <property type="term" value="P:peptide catabolic process"/>
    <property type="evidence" value="ECO:0007669"/>
    <property type="project" value="TreeGrafter"/>
</dbReference>
<sequence length="866" mass="94077">MAAPDPHRLPPTVVPQRYDLRLRPDLGAATFTGEVAIDVEVVEATGEVVLNAVELTVDEAWVVRDGARTDAEVALDEEAERATLTLPTPLPEGPATVHLRFAGILNDKLRGFYRSTFTDDDGSTRAIATTQFEATDARRAFPCWDEPERKATFAITLDVPDGLFAVSNAAEVAAEELDDGHRRVRFAETMAMSTYLVAFVVGPLEATDPVDVDGVPLRVVHRAGQSDLARFALESGAFALRHFTEYFGVPYPADKLDLVAVPDFAFGAMENLGCVTFRDAVLLVDPDRATQGELQRVADVIHHEIAHMWFGDLVTMRWWNGIWLNEAFATFMEMRCTDAFRPEWDRWTDFGVARTAAFDTDALASTRPIEFEVVSPADAEGMFDVLTYEKGAAVVRMLEQYLGEDRFREGIRLYIARHAHGNTETTDLWDAIEEATGEPVRRIMDSWIFQGGHPEVAATRTPGDEGTTLTLAQSRFRYASEAGATDGDERWSVPVLLRWSTGEAEEGDTAVSGARTEKVLLEGADATVDLGPGAGWVVVNSGGSGFFRVRYDDEGRRTLTSALDQLTPLERYGLVDDAAASLLAGTLGPDGVLAVLRACAEETDLSVWQRVTGALSALDRIVDDADRPALQGWVRALVAPALRRLGPDPAEGEPARTRARRATLFAALGTTGADDEVRAHARDLVARAAAGEPVDSDLGDAAVRVVAADGGPADFAAFRARAAEADTPQERLRHLGALADFPGAGELDTFLAACLTDEVRTQDAPFVLRRALANRHHAARAWAFVEDHWDAIVERFPSNSIARLLEGIRTVTDTELAARIEAFLDDHPVPQGAKPVAQHRERMRAGVALRARAAADLGRALAGTSA</sequence>
<keyword evidence="4 12" id="KW-0645">Protease</keyword>
<dbReference type="InterPro" id="IPR042097">
    <property type="entry name" value="Aminopeptidase_N-like_N_sf"/>
</dbReference>
<dbReference type="Pfam" id="PF01433">
    <property type="entry name" value="Peptidase_M1"/>
    <property type="match status" value="1"/>
</dbReference>
<dbReference type="InterPro" id="IPR045357">
    <property type="entry name" value="Aminopeptidase_N-like_N"/>
</dbReference>
<dbReference type="PRINTS" id="PR00756">
    <property type="entry name" value="ALADIPTASE"/>
</dbReference>
<evidence type="ECO:0000259" key="15">
    <source>
        <dbReference type="Pfam" id="PF17900"/>
    </source>
</evidence>
<dbReference type="InterPro" id="IPR014782">
    <property type="entry name" value="Peptidase_M1_dom"/>
</dbReference>
<dbReference type="InterPro" id="IPR024571">
    <property type="entry name" value="ERAP1-like_C_dom"/>
</dbReference>
<dbReference type="InterPro" id="IPR027268">
    <property type="entry name" value="Peptidase_M4/M1_CTD_sf"/>
</dbReference>
<dbReference type="Gene3D" id="1.25.50.20">
    <property type="match status" value="1"/>
</dbReference>
<dbReference type="PANTHER" id="PTHR11533">
    <property type="entry name" value="PROTEASE M1 ZINC METALLOPROTEASE"/>
    <property type="match status" value="1"/>
</dbReference>
<dbReference type="SUPFAM" id="SSF63737">
    <property type="entry name" value="Leukotriene A4 hydrolase N-terminal domain"/>
    <property type="match status" value="1"/>
</dbReference>
<evidence type="ECO:0000256" key="12">
    <source>
        <dbReference type="RuleBase" id="RU364040"/>
    </source>
</evidence>
<dbReference type="Gene3D" id="1.10.390.10">
    <property type="entry name" value="Neutral Protease Domain 2"/>
    <property type="match status" value="1"/>
</dbReference>
<feature type="domain" description="Peptidase M1 membrane alanine aminopeptidase" evidence="13">
    <location>
        <begin position="231"/>
        <end position="447"/>
    </location>
</feature>
<evidence type="ECO:0000256" key="8">
    <source>
        <dbReference type="ARBA" id="ARBA00023049"/>
    </source>
</evidence>
<keyword evidence="3 12" id="KW-0031">Aminopeptidase</keyword>
<dbReference type="CDD" id="cd09601">
    <property type="entry name" value="M1_APN-Q_like"/>
    <property type="match status" value="1"/>
</dbReference>
<keyword evidence="17" id="KW-1185">Reference proteome</keyword>
<evidence type="ECO:0000313" key="16">
    <source>
        <dbReference type="EMBL" id="WCO65932.1"/>
    </source>
</evidence>
<dbReference type="Proteomes" id="UP001216390">
    <property type="component" value="Chromosome"/>
</dbReference>
<dbReference type="AlphaFoldDB" id="A0AAF0BSW3"/>
<feature type="binding site" evidence="10">
    <location>
        <position position="326"/>
    </location>
    <ligand>
        <name>Zn(2+)</name>
        <dbReference type="ChEBI" id="CHEBI:29105"/>
        <note>catalytic</note>
    </ligand>
</feature>
<dbReference type="Gene3D" id="2.60.40.1910">
    <property type="match status" value="1"/>
</dbReference>
<evidence type="ECO:0000313" key="17">
    <source>
        <dbReference type="Proteomes" id="UP001216390"/>
    </source>
</evidence>
<dbReference type="InterPro" id="IPR034016">
    <property type="entry name" value="M1_APN-typ"/>
</dbReference>
<evidence type="ECO:0000256" key="1">
    <source>
        <dbReference type="ARBA" id="ARBA00000098"/>
    </source>
</evidence>
<feature type="domain" description="Aminopeptidase N-like N-terminal" evidence="15">
    <location>
        <begin position="14"/>
        <end position="196"/>
    </location>
</feature>
<keyword evidence="7 10" id="KW-0862">Zinc</keyword>
<keyword evidence="5 10" id="KW-0479">Metal-binding</keyword>
<name>A0AAF0BSW3_9ACTN</name>
<keyword evidence="6 12" id="KW-0378">Hydrolase</keyword>
<dbReference type="InterPro" id="IPR001930">
    <property type="entry name" value="Peptidase_M1"/>
</dbReference>
<dbReference type="GO" id="GO:0006508">
    <property type="term" value="P:proteolysis"/>
    <property type="evidence" value="ECO:0007669"/>
    <property type="project" value="UniProtKB-KW"/>
</dbReference>
<dbReference type="SUPFAM" id="SSF55486">
    <property type="entry name" value="Metalloproteases ('zincins'), catalytic domain"/>
    <property type="match status" value="1"/>
</dbReference>
<dbReference type="PANTHER" id="PTHR11533:SF174">
    <property type="entry name" value="PUROMYCIN-SENSITIVE AMINOPEPTIDASE-RELATED"/>
    <property type="match status" value="1"/>
</dbReference>
<dbReference type="GO" id="GO:0005737">
    <property type="term" value="C:cytoplasm"/>
    <property type="evidence" value="ECO:0007669"/>
    <property type="project" value="TreeGrafter"/>
</dbReference>
<reference evidence="16" key="1">
    <citation type="submission" date="2023-01" db="EMBL/GenBank/DDBJ databases">
        <title>The diversity of Class Acidimicrobiia in South China Sea sediment environments and the proposal of Iamia marina sp. nov., a novel species of the genus Iamia.</title>
        <authorList>
            <person name="He Y."/>
            <person name="Tian X."/>
        </authorList>
    </citation>
    <scope>NUCLEOTIDE SEQUENCE</scope>
    <source>
        <strain evidence="16">DSM 19957</strain>
    </source>
</reference>
<accession>A0AAF0BSW3</accession>
<dbReference type="GO" id="GO:0008270">
    <property type="term" value="F:zinc ion binding"/>
    <property type="evidence" value="ECO:0007669"/>
    <property type="project" value="UniProtKB-UniRule"/>
</dbReference>
<evidence type="ECO:0000256" key="9">
    <source>
        <dbReference type="PIRSR" id="PIRSR634016-1"/>
    </source>
</evidence>
<dbReference type="GO" id="GO:0070006">
    <property type="term" value="F:metalloaminopeptidase activity"/>
    <property type="evidence" value="ECO:0007669"/>
    <property type="project" value="TreeGrafter"/>
</dbReference>
<feature type="binding site" evidence="10">
    <location>
        <position position="307"/>
    </location>
    <ligand>
        <name>Zn(2+)</name>
        <dbReference type="ChEBI" id="CHEBI:29105"/>
        <note>catalytic</note>
    </ligand>
</feature>
<feature type="site" description="Transition state stabilizer" evidence="11">
    <location>
        <position position="388"/>
    </location>
</feature>
<evidence type="ECO:0000256" key="2">
    <source>
        <dbReference type="ARBA" id="ARBA00010136"/>
    </source>
</evidence>
<comment type="similarity">
    <text evidence="2 12">Belongs to the peptidase M1 family.</text>
</comment>
<dbReference type="RefSeq" id="WP_272735458.1">
    <property type="nucleotide sequence ID" value="NZ_CP116942.1"/>
</dbReference>
<dbReference type="GO" id="GO:0005615">
    <property type="term" value="C:extracellular space"/>
    <property type="evidence" value="ECO:0007669"/>
    <property type="project" value="TreeGrafter"/>
</dbReference>
<dbReference type="Gene3D" id="2.60.40.1730">
    <property type="entry name" value="tricorn interacting facor f3 domain"/>
    <property type="match status" value="1"/>
</dbReference>
<feature type="domain" description="ERAP1-like C-terminal" evidence="14">
    <location>
        <begin position="536"/>
        <end position="844"/>
    </location>
</feature>
<evidence type="ECO:0000259" key="13">
    <source>
        <dbReference type="Pfam" id="PF01433"/>
    </source>
</evidence>
<dbReference type="KEGG" id="ima:PO878_15625"/>
<dbReference type="Pfam" id="PF17900">
    <property type="entry name" value="Peptidase_M1_N"/>
    <property type="match status" value="1"/>
</dbReference>
<dbReference type="GO" id="GO:0042277">
    <property type="term" value="F:peptide binding"/>
    <property type="evidence" value="ECO:0007669"/>
    <property type="project" value="TreeGrafter"/>
</dbReference>
<evidence type="ECO:0000256" key="5">
    <source>
        <dbReference type="ARBA" id="ARBA00022723"/>
    </source>
</evidence>
<organism evidence="16 17">
    <name type="scientific">Iamia majanohamensis</name>
    <dbReference type="NCBI Taxonomy" id="467976"/>
    <lineage>
        <taxon>Bacteria</taxon>
        <taxon>Bacillati</taxon>
        <taxon>Actinomycetota</taxon>
        <taxon>Acidimicrobiia</taxon>
        <taxon>Acidimicrobiales</taxon>
        <taxon>Iamiaceae</taxon>
        <taxon>Iamia</taxon>
    </lineage>
</organism>
<keyword evidence="8 12" id="KW-0482">Metalloprotease</keyword>
<proteinExistence type="inferred from homology"/>
<dbReference type="EC" id="3.4.11.-" evidence="12"/>
<dbReference type="GO" id="GO:0016285">
    <property type="term" value="F:alanyl aminopeptidase activity"/>
    <property type="evidence" value="ECO:0007669"/>
    <property type="project" value="UniProtKB-EC"/>
</dbReference>
<dbReference type="FunFam" id="2.60.40.1730:FF:000002">
    <property type="entry name" value="Aminopeptidase"/>
    <property type="match status" value="1"/>
</dbReference>
<dbReference type="Pfam" id="PF11838">
    <property type="entry name" value="ERAP1_C"/>
    <property type="match status" value="1"/>
</dbReference>
<evidence type="ECO:0000256" key="7">
    <source>
        <dbReference type="ARBA" id="ARBA00022833"/>
    </source>
</evidence>
<comment type="catalytic activity">
    <reaction evidence="1">
        <text>Release of an N-terminal amino acid, Xaa-|-Yaa- from a peptide, amide or arylamide. Xaa is preferably Ala, but may be most amino acids including Pro (slow action). When a terminal hydrophobic residue is followed by a prolyl residue, the two may be released as an intact Xaa-Pro dipeptide.</text>
        <dbReference type="EC" id="3.4.11.2"/>
    </reaction>
</comment>
<protein>
    <recommendedName>
        <fullName evidence="12">Aminopeptidase</fullName>
        <ecNumber evidence="12">3.4.11.-</ecNumber>
    </recommendedName>
</protein>
<evidence type="ECO:0000259" key="14">
    <source>
        <dbReference type="Pfam" id="PF11838"/>
    </source>
</evidence>
<evidence type="ECO:0000256" key="6">
    <source>
        <dbReference type="ARBA" id="ARBA00022801"/>
    </source>
</evidence>
<gene>
    <name evidence="16" type="ORF">PO878_15625</name>
</gene>
<dbReference type="FunFam" id="1.10.390.10:FF:000006">
    <property type="entry name" value="Puromycin-sensitive aminopeptidase"/>
    <property type="match status" value="1"/>
</dbReference>
<dbReference type="GO" id="GO:0016020">
    <property type="term" value="C:membrane"/>
    <property type="evidence" value="ECO:0007669"/>
    <property type="project" value="TreeGrafter"/>
</dbReference>
<evidence type="ECO:0000256" key="3">
    <source>
        <dbReference type="ARBA" id="ARBA00022438"/>
    </source>
</evidence>
<evidence type="ECO:0000256" key="11">
    <source>
        <dbReference type="PIRSR" id="PIRSR634016-4"/>
    </source>
</evidence>
<dbReference type="InterPro" id="IPR050344">
    <property type="entry name" value="Peptidase_M1_aminopeptidases"/>
</dbReference>
<dbReference type="EMBL" id="CP116942">
    <property type="protein sequence ID" value="WCO65932.1"/>
    <property type="molecule type" value="Genomic_DNA"/>
</dbReference>
<comment type="cofactor">
    <cofactor evidence="10 12">
        <name>Zn(2+)</name>
        <dbReference type="ChEBI" id="CHEBI:29105"/>
    </cofactor>
    <text evidence="10 12">Binds 1 zinc ion per subunit.</text>
</comment>
<feature type="binding site" evidence="10">
    <location>
        <position position="303"/>
    </location>
    <ligand>
        <name>Zn(2+)</name>
        <dbReference type="ChEBI" id="CHEBI:29105"/>
        <note>catalytic</note>
    </ligand>
</feature>
<evidence type="ECO:0000256" key="4">
    <source>
        <dbReference type="ARBA" id="ARBA00022670"/>
    </source>
</evidence>
<feature type="active site" description="Proton acceptor" evidence="9">
    <location>
        <position position="304"/>
    </location>
</feature>
<evidence type="ECO:0000256" key="10">
    <source>
        <dbReference type="PIRSR" id="PIRSR634016-3"/>
    </source>
</evidence>